<dbReference type="EMBL" id="LDOU01000006">
    <property type="protein sequence ID" value="KLV10336.1"/>
    <property type="molecule type" value="Genomic_DNA"/>
</dbReference>
<dbReference type="InterPro" id="IPR011576">
    <property type="entry name" value="Pyridox_Oxase_N"/>
</dbReference>
<reference evidence="2 3" key="1">
    <citation type="submission" date="2015-05" db="EMBL/GenBank/DDBJ databases">
        <title>Photobacterium galathea sp. nov.</title>
        <authorList>
            <person name="Machado H."/>
            <person name="Gram L."/>
        </authorList>
    </citation>
    <scope>NUCLEOTIDE SEQUENCE [LARGE SCALE GENOMIC DNA]</scope>
    <source>
        <strain evidence="2 3">DSM 22954</strain>
    </source>
</reference>
<dbReference type="SUPFAM" id="SSF50475">
    <property type="entry name" value="FMN-binding split barrel"/>
    <property type="match status" value="1"/>
</dbReference>
<organism evidence="2 3">
    <name type="scientific">Photobacterium ganghwense</name>
    <dbReference type="NCBI Taxonomy" id="320778"/>
    <lineage>
        <taxon>Bacteria</taxon>
        <taxon>Pseudomonadati</taxon>
        <taxon>Pseudomonadota</taxon>
        <taxon>Gammaproteobacteria</taxon>
        <taxon>Vibrionales</taxon>
        <taxon>Vibrionaceae</taxon>
        <taxon>Photobacterium</taxon>
    </lineage>
</organism>
<dbReference type="Pfam" id="PF01243">
    <property type="entry name" value="PNPOx_N"/>
    <property type="match status" value="1"/>
</dbReference>
<gene>
    <name evidence="2" type="ORF">ABT57_07200</name>
</gene>
<comment type="caution">
    <text evidence="2">The sequence shown here is derived from an EMBL/GenBank/DDBJ whole genome shotgun (WGS) entry which is preliminary data.</text>
</comment>
<keyword evidence="3" id="KW-1185">Reference proteome</keyword>
<feature type="domain" description="Pyridoxamine 5'-phosphate oxidase N-terminal" evidence="1">
    <location>
        <begin position="8"/>
        <end position="131"/>
    </location>
</feature>
<evidence type="ECO:0000313" key="2">
    <source>
        <dbReference type="EMBL" id="KLV10336.1"/>
    </source>
</evidence>
<dbReference type="STRING" id="320778.ABT57_07200"/>
<sequence>MGKLYSELTDKQIDFIEQQKIFFVGTAAETGTVNISPKGGDSLRVLDENTIAWLNHTGSGNESAAHVLRNPRMTIMFCAFEGEPLILRAYGQARVVHASDGAWSSLLDLFPPSVAARQVYVLDIEKVQSSCGMSVPYYDYQGDRQELNNWFERTGEAGIKDYWVKKNQQSIDGFDTEIVERAGLQSPKE</sequence>
<dbReference type="InterPro" id="IPR012349">
    <property type="entry name" value="Split_barrel_FMN-bd"/>
</dbReference>
<accession>A0A0J1HFE7</accession>
<proteinExistence type="predicted"/>
<dbReference type="AlphaFoldDB" id="A0A0J1HFE7"/>
<evidence type="ECO:0000313" key="3">
    <source>
        <dbReference type="Proteomes" id="UP000035909"/>
    </source>
</evidence>
<dbReference type="Proteomes" id="UP000035909">
    <property type="component" value="Unassembled WGS sequence"/>
</dbReference>
<dbReference type="PANTHER" id="PTHR39336:SF1">
    <property type="entry name" value="PYRIDOXAMINE PHOSPHATE OXIDASE FAMILY PROTEIN (AFU_ORTHOLOGUE AFUA_6G11440)"/>
    <property type="match status" value="1"/>
</dbReference>
<protein>
    <submittedName>
        <fullName evidence="2">Pyridoxamine 5'-phosphate oxidase</fullName>
    </submittedName>
</protein>
<dbReference type="PATRIC" id="fig|320778.3.peg.1557"/>
<dbReference type="RefSeq" id="WP_047884500.1">
    <property type="nucleotide sequence ID" value="NZ_CP071326.1"/>
</dbReference>
<dbReference type="Gene3D" id="2.30.110.10">
    <property type="entry name" value="Electron Transport, Fmn-binding Protein, Chain A"/>
    <property type="match status" value="1"/>
</dbReference>
<dbReference type="OrthoDB" id="115989at2"/>
<evidence type="ECO:0000259" key="1">
    <source>
        <dbReference type="Pfam" id="PF01243"/>
    </source>
</evidence>
<dbReference type="PANTHER" id="PTHR39336">
    <property type="entry name" value="PYRIDOXAMINE PHOSPHATE OXIDASE FAMILY PROTEIN (AFU_ORTHOLOGUE AFUA_6G11440)"/>
    <property type="match status" value="1"/>
</dbReference>
<name>A0A0J1HFE7_9GAMM</name>